<dbReference type="AlphaFoldDB" id="A0A562US15"/>
<evidence type="ECO:0000256" key="1">
    <source>
        <dbReference type="SAM" id="SignalP"/>
    </source>
</evidence>
<organism evidence="2 3">
    <name type="scientific">Altererythrobacter ishigakiensis</name>
    <dbReference type="NCBI Taxonomy" id="476157"/>
    <lineage>
        <taxon>Bacteria</taxon>
        <taxon>Pseudomonadati</taxon>
        <taxon>Pseudomonadota</taxon>
        <taxon>Alphaproteobacteria</taxon>
        <taxon>Sphingomonadales</taxon>
        <taxon>Erythrobacteraceae</taxon>
        <taxon>Altererythrobacter</taxon>
    </lineage>
</organism>
<dbReference type="STRING" id="476157.GCA_001663155_00728"/>
<keyword evidence="1" id="KW-0732">Signal</keyword>
<comment type="caution">
    <text evidence="2">The sequence shown here is derived from an EMBL/GenBank/DDBJ whole genome shotgun (WGS) entry which is preliminary data.</text>
</comment>
<accession>A0A562US15</accession>
<name>A0A562US15_9SPHN</name>
<feature type="signal peptide" evidence="1">
    <location>
        <begin position="1"/>
        <end position="23"/>
    </location>
</feature>
<proteinExistence type="predicted"/>
<dbReference type="Gene3D" id="2.60.120.560">
    <property type="entry name" value="Exo-inulinase, domain 1"/>
    <property type="match status" value="1"/>
</dbReference>
<evidence type="ECO:0000313" key="3">
    <source>
        <dbReference type="Proteomes" id="UP000320547"/>
    </source>
</evidence>
<keyword evidence="3" id="KW-1185">Reference proteome</keyword>
<dbReference type="Proteomes" id="UP000320547">
    <property type="component" value="Unassembled WGS sequence"/>
</dbReference>
<evidence type="ECO:0008006" key="4">
    <source>
        <dbReference type="Google" id="ProtNLM"/>
    </source>
</evidence>
<dbReference type="RefSeq" id="WP_067597479.1">
    <property type="nucleotide sequence ID" value="NZ_CP015963.1"/>
</dbReference>
<reference evidence="2 3" key="1">
    <citation type="submission" date="2019-07" db="EMBL/GenBank/DDBJ databases">
        <title>Genomic Encyclopedia of Archaeal and Bacterial Type Strains, Phase II (KMG-II): from individual species to whole genera.</title>
        <authorList>
            <person name="Goeker M."/>
        </authorList>
    </citation>
    <scope>NUCLEOTIDE SEQUENCE [LARGE SCALE GENOMIC DNA]</scope>
    <source>
        <strain evidence="2 3">ATCC BAA-2084</strain>
    </source>
</reference>
<dbReference type="EMBL" id="VLLK01000001">
    <property type="protein sequence ID" value="TWJ08402.1"/>
    <property type="molecule type" value="Genomic_DNA"/>
</dbReference>
<sequence length="389" mass="41754">MFRTASLAAAFAASALFTASVTAQDAQSTEQSVQWGGYSVIFEDNPARLASGRPGGVSVRTLNGAEVLTVTRTTAMLEGVDFSEGVIEFDLALDDKRGFAGLLWHANGLDAEYFYLRQHKSGLPDAGQYTPIRHGLTSWQIYSDRNGIAPFTFTHEGWNRFKMVVKGDTADIYLNGSQRPVLQIPDLAADQGSGGLGFRAAGPNGEIRIANLNVRPLAKGEQIVGAPAEDRAAPEGTIARWLVSERFAEADVAGQLELPDELGSLQQLGTIEIEPFGIADISRLAGPDDGADTVLVSSKITAENAKRVRLQFGYSDRVRLFLNGELIFDGSAGFRARDFFFLGSVGFEDAVVLNLREGQNTLTAAVSETFGGWAFAGAIADREGLIIEP</sequence>
<feature type="chain" id="PRO_5021896442" description="3-keto-disaccharide hydrolase domain-containing protein" evidence="1">
    <location>
        <begin position="24"/>
        <end position="389"/>
    </location>
</feature>
<protein>
    <recommendedName>
        <fullName evidence="4">3-keto-disaccharide hydrolase domain-containing protein</fullName>
    </recommendedName>
</protein>
<dbReference type="OrthoDB" id="118532at2"/>
<evidence type="ECO:0000313" key="2">
    <source>
        <dbReference type="EMBL" id="TWJ08402.1"/>
    </source>
</evidence>
<gene>
    <name evidence="2" type="ORF">JN10_0011</name>
</gene>